<feature type="non-terminal residue" evidence="1">
    <location>
        <position position="1"/>
    </location>
</feature>
<evidence type="ECO:0000313" key="2">
    <source>
        <dbReference type="Proteomes" id="UP000708208"/>
    </source>
</evidence>
<accession>A0A8J2JQC7</accession>
<protein>
    <submittedName>
        <fullName evidence="1">Uncharacterized protein</fullName>
    </submittedName>
</protein>
<dbReference type="Proteomes" id="UP000708208">
    <property type="component" value="Unassembled WGS sequence"/>
</dbReference>
<gene>
    <name evidence="1" type="ORF">AFUS01_LOCUS11489</name>
</gene>
<comment type="caution">
    <text evidence="1">The sequence shown here is derived from an EMBL/GenBank/DDBJ whole genome shotgun (WGS) entry which is preliminary data.</text>
</comment>
<evidence type="ECO:0000313" key="1">
    <source>
        <dbReference type="EMBL" id="CAG7722348.1"/>
    </source>
</evidence>
<sequence>SVQPTDTGGSNCTSKRILLPYPEILHSHFEASETPGV</sequence>
<dbReference type="EMBL" id="CAJVCH010088444">
    <property type="protein sequence ID" value="CAG7722348.1"/>
    <property type="molecule type" value="Genomic_DNA"/>
</dbReference>
<keyword evidence="2" id="KW-1185">Reference proteome</keyword>
<feature type="non-terminal residue" evidence="1">
    <location>
        <position position="37"/>
    </location>
</feature>
<organism evidence="1 2">
    <name type="scientific">Allacma fusca</name>
    <dbReference type="NCBI Taxonomy" id="39272"/>
    <lineage>
        <taxon>Eukaryota</taxon>
        <taxon>Metazoa</taxon>
        <taxon>Ecdysozoa</taxon>
        <taxon>Arthropoda</taxon>
        <taxon>Hexapoda</taxon>
        <taxon>Collembola</taxon>
        <taxon>Symphypleona</taxon>
        <taxon>Sminthuridae</taxon>
        <taxon>Allacma</taxon>
    </lineage>
</organism>
<dbReference type="AlphaFoldDB" id="A0A8J2JQC7"/>
<name>A0A8J2JQC7_9HEXA</name>
<proteinExistence type="predicted"/>
<reference evidence="1" key="1">
    <citation type="submission" date="2021-06" db="EMBL/GenBank/DDBJ databases">
        <authorList>
            <person name="Hodson N. C."/>
            <person name="Mongue J. A."/>
            <person name="Jaron S. K."/>
        </authorList>
    </citation>
    <scope>NUCLEOTIDE SEQUENCE</scope>
</reference>